<dbReference type="AlphaFoldDB" id="A0AAN6P0M5"/>
<comment type="caution">
    <text evidence="1">The sequence shown here is derived from an EMBL/GenBank/DDBJ whole genome shotgun (WGS) entry which is preliminary data.</text>
</comment>
<organism evidence="1 2">
    <name type="scientific">Pseudoneurospora amorphoporcata</name>
    <dbReference type="NCBI Taxonomy" id="241081"/>
    <lineage>
        <taxon>Eukaryota</taxon>
        <taxon>Fungi</taxon>
        <taxon>Dikarya</taxon>
        <taxon>Ascomycota</taxon>
        <taxon>Pezizomycotina</taxon>
        <taxon>Sordariomycetes</taxon>
        <taxon>Sordariomycetidae</taxon>
        <taxon>Sordariales</taxon>
        <taxon>Sordariaceae</taxon>
        <taxon>Pseudoneurospora</taxon>
    </lineage>
</organism>
<sequence length="89" mass="10127">MQTDIYIESQTYGEVDPMLISNSPLYRENYKQRDINTSILTTPLKIDYTSVFSKDGSDGALLDIHEFRLVQGKLRYAHHFTASDAALVV</sequence>
<name>A0AAN6P0M5_9PEZI</name>
<evidence type="ECO:0000313" key="1">
    <source>
        <dbReference type="EMBL" id="KAK3954553.1"/>
    </source>
</evidence>
<reference evidence="1" key="2">
    <citation type="submission" date="2023-06" db="EMBL/GenBank/DDBJ databases">
        <authorList>
            <consortium name="Lawrence Berkeley National Laboratory"/>
            <person name="Mondo S.J."/>
            <person name="Hensen N."/>
            <person name="Bonometti L."/>
            <person name="Westerberg I."/>
            <person name="Brannstrom I.O."/>
            <person name="Guillou S."/>
            <person name="Cros-Aarteil S."/>
            <person name="Calhoun S."/>
            <person name="Haridas S."/>
            <person name="Kuo A."/>
            <person name="Pangilinan J."/>
            <person name="Riley R."/>
            <person name="Labutti K."/>
            <person name="Andreopoulos B."/>
            <person name="Lipzen A."/>
            <person name="Chen C."/>
            <person name="Yanf M."/>
            <person name="Daum C."/>
            <person name="Ng V."/>
            <person name="Clum A."/>
            <person name="Steindorff A."/>
            <person name="Ohm R."/>
            <person name="Martin F."/>
            <person name="Silar P."/>
            <person name="Natvig D."/>
            <person name="Lalanne C."/>
            <person name="Gautier V."/>
            <person name="Ament-Velasquez S.L."/>
            <person name="Kruys A."/>
            <person name="Hutchinson M.I."/>
            <person name="Powell A.J."/>
            <person name="Barry K."/>
            <person name="Miller A.N."/>
            <person name="Grigoriev I.V."/>
            <person name="Debuchy R."/>
            <person name="Gladieux P."/>
            <person name="Thoren M.H."/>
            <person name="Johannesson H."/>
        </authorList>
    </citation>
    <scope>NUCLEOTIDE SEQUENCE</scope>
    <source>
        <strain evidence="1">CBS 626.80</strain>
    </source>
</reference>
<protein>
    <submittedName>
        <fullName evidence="1">Uncharacterized protein</fullName>
    </submittedName>
</protein>
<dbReference type="Proteomes" id="UP001303222">
    <property type="component" value="Unassembled WGS sequence"/>
</dbReference>
<accession>A0AAN6P0M5</accession>
<gene>
    <name evidence="1" type="ORF">QBC32DRAFT_335955</name>
</gene>
<dbReference type="EMBL" id="MU859088">
    <property type="protein sequence ID" value="KAK3954553.1"/>
    <property type="molecule type" value="Genomic_DNA"/>
</dbReference>
<proteinExistence type="predicted"/>
<reference evidence="1" key="1">
    <citation type="journal article" date="2023" name="Mol. Phylogenet. Evol.">
        <title>Genome-scale phylogeny and comparative genomics of the fungal order Sordariales.</title>
        <authorList>
            <person name="Hensen N."/>
            <person name="Bonometti L."/>
            <person name="Westerberg I."/>
            <person name="Brannstrom I.O."/>
            <person name="Guillou S."/>
            <person name="Cros-Aarteil S."/>
            <person name="Calhoun S."/>
            <person name="Haridas S."/>
            <person name="Kuo A."/>
            <person name="Mondo S."/>
            <person name="Pangilinan J."/>
            <person name="Riley R."/>
            <person name="LaButti K."/>
            <person name="Andreopoulos B."/>
            <person name="Lipzen A."/>
            <person name="Chen C."/>
            <person name="Yan M."/>
            <person name="Daum C."/>
            <person name="Ng V."/>
            <person name="Clum A."/>
            <person name="Steindorff A."/>
            <person name="Ohm R.A."/>
            <person name="Martin F."/>
            <person name="Silar P."/>
            <person name="Natvig D.O."/>
            <person name="Lalanne C."/>
            <person name="Gautier V."/>
            <person name="Ament-Velasquez S.L."/>
            <person name="Kruys A."/>
            <person name="Hutchinson M.I."/>
            <person name="Powell A.J."/>
            <person name="Barry K."/>
            <person name="Miller A.N."/>
            <person name="Grigoriev I.V."/>
            <person name="Debuchy R."/>
            <person name="Gladieux P."/>
            <person name="Hiltunen Thoren M."/>
            <person name="Johannesson H."/>
        </authorList>
    </citation>
    <scope>NUCLEOTIDE SEQUENCE</scope>
    <source>
        <strain evidence="1">CBS 626.80</strain>
    </source>
</reference>
<evidence type="ECO:0000313" key="2">
    <source>
        <dbReference type="Proteomes" id="UP001303222"/>
    </source>
</evidence>
<keyword evidence="2" id="KW-1185">Reference proteome</keyword>